<gene>
    <name evidence="2" type="ORF">GO495_23090</name>
</gene>
<evidence type="ECO:0000313" key="3">
    <source>
        <dbReference type="Proteomes" id="UP000468388"/>
    </source>
</evidence>
<dbReference type="EMBL" id="WRXO01000008">
    <property type="protein sequence ID" value="MVT43503.1"/>
    <property type="molecule type" value="Genomic_DNA"/>
</dbReference>
<comment type="caution">
    <text evidence="2">The sequence shown here is derived from an EMBL/GenBank/DDBJ whole genome shotgun (WGS) entry which is preliminary data.</text>
</comment>
<protein>
    <recommendedName>
        <fullName evidence="4">YD repeat-containing protein</fullName>
    </recommendedName>
</protein>
<evidence type="ECO:0008006" key="4">
    <source>
        <dbReference type="Google" id="ProtNLM"/>
    </source>
</evidence>
<keyword evidence="3" id="KW-1185">Reference proteome</keyword>
<evidence type="ECO:0000256" key="1">
    <source>
        <dbReference type="SAM" id="SignalP"/>
    </source>
</evidence>
<reference evidence="2 3" key="1">
    <citation type="submission" date="2019-12" db="EMBL/GenBank/DDBJ databases">
        <title>The draft genomic sequence of strain Chitinophaga oryziterrae JCM 16595.</title>
        <authorList>
            <person name="Zhang X."/>
        </authorList>
    </citation>
    <scope>NUCLEOTIDE SEQUENCE [LARGE SCALE GENOMIC DNA]</scope>
    <source>
        <strain evidence="2 3">JCM 16595</strain>
    </source>
</reference>
<feature type="chain" id="PRO_5026783327" description="YD repeat-containing protein" evidence="1">
    <location>
        <begin position="23"/>
        <end position="1143"/>
    </location>
</feature>
<evidence type="ECO:0000313" key="2">
    <source>
        <dbReference type="EMBL" id="MVT43503.1"/>
    </source>
</evidence>
<proteinExistence type="predicted"/>
<dbReference type="OrthoDB" id="680656at2"/>
<sequence length="1143" mass="127367">MKRFLYLGMLCILFGSSHHLFAQVDLPTGSAQVNFPLYNYSNGGKLGLNVSLNYTGGNGIKVTEIASNTGLGWAIQAGGMISRSTRGEPDDQVGGTLDGDNIPTGRLYSSYANTAMPVKAGWIPLQDYSIPYYRGDAMVIDDREADILTYSFNGRQGNFMVAYNGAVMVLDNSKLKIEVVNEDLSASNILTRWSKFIVTDESGIRYTFSEKNLDRIILYETSGQKRFYLNPPPANLQTYVCKQVYKTTNYSAVNNWYLSEIFDPLTNKKITFTYENYNLDYITGIQGSYSINPIDDQQEIVAQRIEPHYTGIVKRLTTIDLPDNNQLTFSYFPNERADLPGDKALFNITVKKAGSIQYGYIFNYQYFSQTNIRDFYYGFTPSEAVNSRLCLLSFNKFGVGNYPDQQYTFTYNTGSLGVPGRNTPAYDHYGYYNGNTTYDWGTDVGIYKNVQNLCLSNNRVVIGTVNIMGAGILKSIKYPTGGTISYEYEVNDASDGTSNVKTGGLRVKKVTTNDGVGANQDIVREYKYVQEDGTSSSGWGYEAPRYLDTSRTVLVIPTKGNYAAANMAYSIAIPAAQTLSKICVLKSNMVKTVEFPKGKIDAGLATSQINSLTTSLITSLVFIAASYLVRDVFSSDPRTTILDNQVYYSAHPANQNPLPMLYNRVEVFEGTSTDNLGKTVYEFTSDKDFAINYPVRNTVYASRQRYIPSLYGLLKRQLVLNKNGELVEDKYNKFTADIKEEGAGSIFASTAYRANQMLVTNAAGYNLNYDRISFASEKYSPISANVMLAYTIDKKYTGNNYQLKRTDYEYDPTYYNLKKVTVLNSFNEKEEKRFYYPTDYTATGIFKIMIDNHIYNLPVASETWIYKAGTEEQLAGAEIKDYQLLSSGHIKPAKVYLLSTNAPVPKSTIGVFSPSTLVRNSTYFKEAVNYSYNTAGYLATTSSLNSLTSYIYNDDNEVIIAQVTNAGITDIGYSSFEAGAKGTWTVNASGTAATSVINATSPSGQYCLSMPTVTSVTKTGLDASKKYRLTYWQKDGTINVSGGTKTDEKTLLTRNGWTLMAMTITQATGITITGTGLMDELRLYPYQCQLVSSSYDSHFNVITTTAPDNTAIYFEYDLLGRLKNTYDADRNLVKSTDYKYVQQ</sequence>
<keyword evidence="1" id="KW-0732">Signal</keyword>
<dbReference type="AlphaFoldDB" id="A0A6N8JE24"/>
<dbReference type="RefSeq" id="WP_157302214.1">
    <property type="nucleotide sequence ID" value="NZ_BAAAZB010000021.1"/>
</dbReference>
<feature type="signal peptide" evidence="1">
    <location>
        <begin position="1"/>
        <end position="22"/>
    </location>
</feature>
<accession>A0A6N8JE24</accession>
<name>A0A6N8JE24_9BACT</name>
<dbReference type="Proteomes" id="UP000468388">
    <property type="component" value="Unassembled WGS sequence"/>
</dbReference>
<organism evidence="2 3">
    <name type="scientific">Chitinophaga oryziterrae</name>
    <dbReference type="NCBI Taxonomy" id="1031224"/>
    <lineage>
        <taxon>Bacteria</taxon>
        <taxon>Pseudomonadati</taxon>
        <taxon>Bacteroidota</taxon>
        <taxon>Chitinophagia</taxon>
        <taxon>Chitinophagales</taxon>
        <taxon>Chitinophagaceae</taxon>
        <taxon>Chitinophaga</taxon>
    </lineage>
</organism>